<feature type="compositionally biased region" description="Low complexity" evidence="1">
    <location>
        <begin position="130"/>
        <end position="145"/>
    </location>
</feature>
<proteinExistence type="predicted"/>
<feature type="compositionally biased region" description="Polar residues" evidence="1">
    <location>
        <begin position="149"/>
        <end position="163"/>
    </location>
</feature>
<organism evidence="2 3">
    <name type="scientific">Seiridium unicorne</name>
    <dbReference type="NCBI Taxonomy" id="138068"/>
    <lineage>
        <taxon>Eukaryota</taxon>
        <taxon>Fungi</taxon>
        <taxon>Dikarya</taxon>
        <taxon>Ascomycota</taxon>
        <taxon>Pezizomycotina</taxon>
        <taxon>Sordariomycetes</taxon>
        <taxon>Xylariomycetidae</taxon>
        <taxon>Amphisphaeriales</taxon>
        <taxon>Sporocadaceae</taxon>
        <taxon>Seiridium</taxon>
    </lineage>
</organism>
<evidence type="ECO:0000313" key="2">
    <source>
        <dbReference type="EMBL" id="KAK9425845.1"/>
    </source>
</evidence>
<feature type="compositionally biased region" description="Low complexity" evidence="1">
    <location>
        <begin position="441"/>
        <end position="450"/>
    </location>
</feature>
<dbReference type="EMBL" id="JARVKF010000011">
    <property type="protein sequence ID" value="KAK9425845.1"/>
    <property type="molecule type" value="Genomic_DNA"/>
</dbReference>
<reference evidence="2 3" key="1">
    <citation type="journal article" date="2024" name="J. Plant Pathol.">
        <title>Sequence and assembly of the genome of Seiridium unicorne, isolate CBS 538.82, causal agent of cypress canker disease.</title>
        <authorList>
            <person name="Scali E."/>
            <person name="Rocca G.D."/>
            <person name="Danti R."/>
            <person name="Garbelotto M."/>
            <person name="Barberini S."/>
            <person name="Baroncelli R."/>
            <person name="Emiliani G."/>
        </authorList>
    </citation>
    <scope>NUCLEOTIDE SEQUENCE [LARGE SCALE GENOMIC DNA]</scope>
    <source>
        <strain evidence="2 3">BM-138-508</strain>
    </source>
</reference>
<comment type="caution">
    <text evidence="2">The sequence shown here is derived from an EMBL/GenBank/DDBJ whole genome shotgun (WGS) entry which is preliminary data.</text>
</comment>
<feature type="compositionally biased region" description="Polar residues" evidence="1">
    <location>
        <begin position="28"/>
        <end position="37"/>
    </location>
</feature>
<evidence type="ECO:0000256" key="1">
    <source>
        <dbReference type="SAM" id="MobiDB-lite"/>
    </source>
</evidence>
<feature type="compositionally biased region" description="Pro residues" evidence="1">
    <location>
        <begin position="385"/>
        <end position="400"/>
    </location>
</feature>
<sequence>MDTAMLQAPRTGGRSRFSKALPMPPPSQDTFEPTSPARQVPRALPDFPSMTNSAAFPPRKDSVGARFTPKPIDSPLPALPAKSPEPETQKKMPPIPRKAVASPPAAAFSSPPAEPAQVETTDPAKLKRNSSISSLLSAYSNTSSDSVHRSSQGGSDTKGSEASLSPGREERPGNFARNYKAYSRNPYEEPSAQEKEMMMHEPLPPPPPMKDANGSSRPTTPRVGLPATPRNGRPAVVPPPKDDDTSSSVTVTNASPPRREIWRRRASSKSDGSIAVTGLKLAVSHGSTAETAVPLPAPAAGPMQDSLPDPSGLNPSLNANVNKTSPLPPRSSSALPGRNIKPQSQLSSTGTKAPGIDSPILKTESASFPTNSPAPGQNNATPSAKPSPGPVSPLSSPEPPAKSMKRREVGTKPSVQNMRGTEASPAQHLREARSQIDLRAARAQQEAAQENFPFEGSQIRDDQVRDGVPSPRARRPSNTNERRLGAAPQLMVTSPSVTAISSGPVEYKDQEPMQLTPKEEKDLMNAISKVTNRDWAKAVPNKQGVWTCKELTSDHLTCASDHKRWLHMENFYNPISCMLCHLGGRDHRRVCNTCGMRVCLPCADLLSGRKIEELDFVALVSKTKANEATIAEQ</sequence>
<protein>
    <submittedName>
        <fullName evidence="2">Uncharacterized protein</fullName>
    </submittedName>
</protein>
<feature type="compositionally biased region" description="Basic and acidic residues" evidence="1">
    <location>
        <begin position="428"/>
        <end position="440"/>
    </location>
</feature>
<keyword evidence="3" id="KW-1185">Reference proteome</keyword>
<feature type="region of interest" description="Disordered" evidence="1">
    <location>
        <begin position="1"/>
        <end position="487"/>
    </location>
</feature>
<gene>
    <name evidence="2" type="ORF">SUNI508_12823</name>
</gene>
<accession>A0ABR2VFZ2</accession>
<name>A0ABR2VFZ2_9PEZI</name>
<dbReference type="Proteomes" id="UP001408356">
    <property type="component" value="Unassembled WGS sequence"/>
</dbReference>
<evidence type="ECO:0000313" key="3">
    <source>
        <dbReference type="Proteomes" id="UP001408356"/>
    </source>
</evidence>
<feature type="compositionally biased region" description="Polar residues" evidence="1">
    <location>
        <begin position="341"/>
        <end position="351"/>
    </location>
</feature>
<feature type="compositionally biased region" description="Polar residues" evidence="1">
    <location>
        <begin position="246"/>
        <end position="255"/>
    </location>
</feature>
<feature type="compositionally biased region" description="Polar residues" evidence="1">
    <location>
        <begin position="313"/>
        <end position="324"/>
    </location>
</feature>
<feature type="compositionally biased region" description="Polar residues" evidence="1">
    <location>
        <begin position="364"/>
        <end position="384"/>
    </location>
</feature>
<feature type="compositionally biased region" description="Low complexity" evidence="1">
    <location>
        <begin position="99"/>
        <end position="111"/>
    </location>
</feature>